<dbReference type="AlphaFoldDB" id="A0A2B6RW53"/>
<evidence type="ECO:0000256" key="1">
    <source>
        <dbReference type="SAM" id="SignalP"/>
    </source>
</evidence>
<reference evidence="2 3" key="1">
    <citation type="submission" date="2017-09" db="EMBL/GenBank/DDBJ databases">
        <title>Large-scale bioinformatics analysis of Bacillus genomes uncovers conserved roles of natural products in bacterial physiology.</title>
        <authorList>
            <consortium name="Agbiome Team Llc"/>
            <person name="Bleich R.M."/>
            <person name="Grubbs K.J."/>
            <person name="Santa Maria K.C."/>
            <person name="Allen S.E."/>
            <person name="Farag S."/>
            <person name="Shank E.A."/>
            <person name="Bowers A."/>
        </authorList>
    </citation>
    <scope>NUCLEOTIDE SEQUENCE [LARGE SCALE GENOMIC DNA]</scope>
    <source>
        <strain evidence="2 3">AFS065610</strain>
    </source>
</reference>
<protein>
    <submittedName>
        <fullName evidence="2">Uncharacterized protein</fullName>
    </submittedName>
</protein>
<feature type="chain" id="PRO_5012699325" evidence="1">
    <location>
        <begin position="25"/>
        <end position="135"/>
    </location>
</feature>
<sequence length="135" mass="15243">MKGKVFTITTFVLLATVISTSAFYSTLSVNKSDNLLSYRAQTTTNQNASRCSVAISFINSNGIYTYIESASDKLGSHEFGRANDSGIFRDYSDSERSFTSCIESSSFDCCKRKVAHRISMRYFFMYKKIPLYEGF</sequence>
<accession>A0A2B6RW53</accession>
<evidence type="ECO:0000313" key="3">
    <source>
        <dbReference type="Proteomes" id="UP000223472"/>
    </source>
</evidence>
<feature type="signal peptide" evidence="1">
    <location>
        <begin position="1"/>
        <end position="24"/>
    </location>
</feature>
<dbReference type="Proteomes" id="UP000223472">
    <property type="component" value="Unassembled WGS sequence"/>
</dbReference>
<dbReference type="RefSeq" id="WP_098654500.1">
    <property type="nucleotide sequence ID" value="NZ_JARPPR010000014.1"/>
</dbReference>
<dbReference type="EMBL" id="NVIY01000033">
    <property type="protein sequence ID" value="PGD33188.1"/>
    <property type="molecule type" value="Genomic_DNA"/>
</dbReference>
<name>A0A2B6RW53_9BACI</name>
<keyword evidence="1" id="KW-0732">Signal</keyword>
<comment type="caution">
    <text evidence="2">The sequence shown here is derived from an EMBL/GenBank/DDBJ whole genome shotgun (WGS) entry which is preliminary data.</text>
</comment>
<evidence type="ECO:0000313" key="2">
    <source>
        <dbReference type="EMBL" id="PGD33188.1"/>
    </source>
</evidence>
<organism evidence="2 3">
    <name type="scientific">Bacillus wiedmannii</name>
    <dbReference type="NCBI Taxonomy" id="1890302"/>
    <lineage>
        <taxon>Bacteria</taxon>
        <taxon>Bacillati</taxon>
        <taxon>Bacillota</taxon>
        <taxon>Bacilli</taxon>
        <taxon>Bacillales</taxon>
        <taxon>Bacillaceae</taxon>
        <taxon>Bacillus</taxon>
        <taxon>Bacillus cereus group</taxon>
    </lineage>
</organism>
<gene>
    <name evidence="2" type="ORF">COM27_19165</name>
</gene>
<proteinExistence type="predicted"/>